<comment type="similarity">
    <text evidence="1">Belongs to the mab-21 family.</text>
</comment>
<dbReference type="Gene3D" id="1.10.1410.40">
    <property type="match status" value="1"/>
</dbReference>
<dbReference type="InterPro" id="IPR046906">
    <property type="entry name" value="Mab-21_HhH/H2TH-like"/>
</dbReference>
<dbReference type="PANTHER" id="PTHR10656">
    <property type="entry name" value="CELL FATE DETERMINING PROTEIN MAB21-RELATED"/>
    <property type="match status" value="1"/>
</dbReference>
<feature type="domain" description="Mab-21-like HhH/H2TH-like" evidence="3">
    <location>
        <begin position="238"/>
        <end position="325"/>
    </location>
</feature>
<dbReference type="InterPro" id="IPR046903">
    <property type="entry name" value="Mab-21-like_nuc_Trfase"/>
</dbReference>
<evidence type="ECO:0000313" key="4">
    <source>
        <dbReference type="EMBL" id="KAH3850279.1"/>
    </source>
</evidence>
<evidence type="ECO:0000313" key="5">
    <source>
        <dbReference type="Proteomes" id="UP000828390"/>
    </source>
</evidence>
<dbReference type="InterPro" id="IPR024810">
    <property type="entry name" value="MAB21L/cGLR"/>
</dbReference>
<comment type="caution">
    <text evidence="4">The sequence shown here is derived from an EMBL/GenBank/DDBJ whole genome shotgun (WGS) entry which is preliminary data.</text>
</comment>
<evidence type="ECO:0000259" key="2">
    <source>
        <dbReference type="Pfam" id="PF03281"/>
    </source>
</evidence>
<feature type="domain" description="Mab-21-like nucleotidyltransferase" evidence="2">
    <location>
        <begin position="139"/>
        <end position="230"/>
    </location>
</feature>
<reference evidence="4" key="2">
    <citation type="submission" date="2020-11" db="EMBL/GenBank/DDBJ databases">
        <authorList>
            <person name="McCartney M.A."/>
            <person name="Auch B."/>
            <person name="Kono T."/>
            <person name="Mallez S."/>
            <person name="Becker A."/>
            <person name="Gohl D.M."/>
            <person name="Silverstein K.A.T."/>
            <person name="Koren S."/>
            <person name="Bechman K.B."/>
            <person name="Herman A."/>
            <person name="Abrahante J.E."/>
            <person name="Garbe J."/>
        </authorList>
    </citation>
    <scope>NUCLEOTIDE SEQUENCE</scope>
    <source>
        <strain evidence="4">Duluth1</strain>
        <tissue evidence="4">Whole animal</tissue>
    </source>
</reference>
<dbReference type="Proteomes" id="UP000828390">
    <property type="component" value="Unassembled WGS sequence"/>
</dbReference>
<organism evidence="4 5">
    <name type="scientific">Dreissena polymorpha</name>
    <name type="common">Zebra mussel</name>
    <name type="synonym">Mytilus polymorpha</name>
    <dbReference type="NCBI Taxonomy" id="45954"/>
    <lineage>
        <taxon>Eukaryota</taxon>
        <taxon>Metazoa</taxon>
        <taxon>Spiralia</taxon>
        <taxon>Lophotrochozoa</taxon>
        <taxon>Mollusca</taxon>
        <taxon>Bivalvia</taxon>
        <taxon>Autobranchia</taxon>
        <taxon>Heteroconchia</taxon>
        <taxon>Euheterodonta</taxon>
        <taxon>Imparidentia</taxon>
        <taxon>Neoheterodontei</taxon>
        <taxon>Myida</taxon>
        <taxon>Dreissenoidea</taxon>
        <taxon>Dreissenidae</taxon>
        <taxon>Dreissena</taxon>
    </lineage>
</organism>
<sequence length="447" mass="52253">MTLLGYGEVIRWRRVEKYRDFEILFNTRNNDLCTFRFTAGSKAEGLTCWSETDHDWLYVSKCVLCVEAGVDLNTISDDIEVYRMDTHVYPGHCRMLLERSYSTRTRSNEFHNALCYDGKGNCLLSSKLFLDEKSKQNKNKQVITLERAGPSLPILSGLVFSIDAVFAVRCQCPGILHRWAKRSRQWPPPVVVQKVVSMGSIVTPVGFKGSESKHLEWRICFNMGETELVNNLNSTRAKLCVILKMIVHEVLKPDNKEITSYVLKNVIFWQAESNSPATYQERHLIHWLHDALETLRTAISSTHLPFYIIPERNLLAACGLQDKQQRQWVADITDMMEEGPRVILRLPKIRQAIIFHQEPMLWFSRRRMGIEQLMLEVTNRITQFSENGEWDFPDIILPEIWRRWGVILREVHFRMFMEGCIVNNFNYLFMEGCTVNDFNYLLQRILM</sequence>
<name>A0A9D4L2X2_DREPO</name>
<evidence type="ECO:0000259" key="3">
    <source>
        <dbReference type="Pfam" id="PF20266"/>
    </source>
</evidence>
<dbReference type="EMBL" id="JAIWYP010000003">
    <property type="protein sequence ID" value="KAH3850279.1"/>
    <property type="molecule type" value="Genomic_DNA"/>
</dbReference>
<reference evidence="4" key="1">
    <citation type="journal article" date="2019" name="bioRxiv">
        <title>The Genome of the Zebra Mussel, Dreissena polymorpha: A Resource for Invasive Species Research.</title>
        <authorList>
            <person name="McCartney M.A."/>
            <person name="Auch B."/>
            <person name="Kono T."/>
            <person name="Mallez S."/>
            <person name="Zhang Y."/>
            <person name="Obille A."/>
            <person name="Becker A."/>
            <person name="Abrahante J.E."/>
            <person name="Garbe J."/>
            <person name="Badalamenti J.P."/>
            <person name="Herman A."/>
            <person name="Mangelson H."/>
            <person name="Liachko I."/>
            <person name="Sullivan S."/>
            <person name="Sone E.D."/>
            <person name="Koren S."/>
            <person name="Silverstein K.A.T."/>
            <person name="Beckman K.B."/>
            <person name="Gohl D.M."/>
        </authorList>
    </citation>
    <scope>NUCLEOTIDE SEQUENCE</scope>
    <source>
        <strain evidence="4">Duluth1</strain>
        <tissue evidence="4">Whole animal</tissue>
    </source>
</reference>
<gene>
    <name evidence="4" type="ORF">DPMN_092687</name>
</gene>
<accession>A0A9D4L2X2</accession>
<proteinExistence type="inferred from homology"/>
<dbReference type="PANTHER" id="PTHR10656:SF69">
    <property type="entry name" value="MAB-21-LIKE HHH_H2TH-LIKE DOMAIN-CONTAINING PROTEIN"/>
    <property type="match status" value="1"/>
</dbReference>
<dbReference type="AlphaFoldDB" id="A0A9D4L2X2"/>
<evidence type="ECO:0008006" key="6">
    <source>
        <dbReference type="Google" id="ProtNLM"/>
    </source>
</evidence>
<dbReference type="SMART" id="SM01265">
    <property type="entry name" value="Mab-21"/>
    <property type="match status" value="1"/>
</dbReference>
<protein>
    <recommendedName>
        <fullName evidence="6">Mab-21-like HhH/H2TH-like domain-containing protein</fullName>
    </recommendedName>
</protein>
<dbReference type="Pfam" id="PF03281">
    <property type="entry name" value="Mab-21"/>
    <property type="match status" value="1"/>
</dbReference>
<keyword evidence="5" id="KW-1185">Reference proteome</keyword>
<evidence type="ECO:0000256" key="1">
    <source>
        <dbReference type="ARBA" id="ARBA00008307"/>
    </source>
</evidence>
<dbReference type="Pfam" id="PF20266">
    <property type="entry name" value="Mab-21_C"/>
    <property type="match status" value="1"/>
</dbReference>